<organism evidence="2 3">
    <name type="scientific">Lentzea alba</name>
    <dbReference type="NCBI Taxonomy" id="2714351"/>
    <lineage>
        <taxon>Bacteria</taxon>
        <taxon>Bacillati</taxon>
        <taxon>Actinomycetota</taxon>
        <taxon>Actinomycetes</taxon>
        <taxon>Pseudonocardiales</taxon>
        <taxon>Pseudonocardiaceae</taxon>
        <taxon>Lentzea</taxon>
    </lineage>
</organism>
<protein>
    <recommendedName>
        <fullName evidence="1">PXA domain-containing protein</fullName>
    </recommendedName>
</protein>
<name>A0A7C9RRW9_9PSEU</name>
<gene>
    <name evidence="2" type="ORF">G7043_09205</name>
</gene>
<evidence type="ECO:0000313" key="3">
    <source>
        <dbReference type="Proteomes" id="UP000481360"/>
    </source>
</evidence>
<dbReference type="PROSITE" id="PS51207">
    <property type="entry name" value="PXA"/>
    <property type="match status" value="1"/>
</dbReference>
<proteinExistence type="predicted"/>
<dbReference type="EMBL" id="JAAMPJ010000002">
    <property type="protein sequence ID" value="NGY59102.1"/>
    <property type="molecule type" value="Genomic_DNA"/>
</dbReference>
<evidence type="ECO:0000313" key="2">
    <source>
        <dbReference type="EMBL" id="NGY59102.1"/>
    </source>
</evidence>
<evidence type="ECO:0000259" key="1">
    <source>
        <dbReference type="PROSITE" id="PS51207"/>
    </source>
</evidence>
<feature type="domain" description="PXA" evidence="1">
    <location>
        <begin position="1"/>
        <end position="61"/>
    </location>
</feature>
<keyword evidence="3" id="KW-1185">Reference proteome</keyword>
<comment type="caution">
    <text evidence="2">The sequence shown here is derived from an EMBL/GenBank/DDBJ whole genome shotgun (WGS) entry which is preliminary data.</text>
</comment>
<dbReference type="RefSeq" id="WP_166045169.1">
    <property type="nucleotide sequence ID" value="NZ_JAAMPJ010000002.1"/>
</dbReference>
<dbReference type="Proteomes" id="UP000481360">
    <property type="component" value="Unassembled WGS sequence"/>
</dbReference>
<accession>A0A7C9RRW9</accession>
<sequence>MPIVERHLEKYQRALASVRRTHRGRPVAEVRETLAVAFEAEGIQVWDEVVDDAARLISSEE</sequence>
<dbReference type="InterPro" id="IPR003114">
    <property type="entry name" value="Phox_assoc"/>
</dbReference>
<dbReference type="AlphaFoldDB" id="A0A7C9RRW9"/>
<reference evidence="2 3" key="1">
    <citation type="submission" date="2020-03" db="EMBL/GenBank/DDBJ databases">
        <title>Isolation and identification of active actinomycetes.</title>
        <authorList>
            <person name="Sun X."/>
        </authorList>
    </citation>
    <scope>NUCLEOTIDE SEQUENCE [LARGE SCALE GENOMIC DNA]</scope>
    <source>
        <strain evidence="2 3">NEAU-D13</strain>
    </source>
</reference>